<protein>
    <submittedName>
        <fullName evidence="1">Uncharacterized protein</fullName>
    </submittedName>
</protein>
<reference evidence="1 2" key="1">
    <citation type="submission" date="2024-01" db="EMBL/GenBank/DDBJ databases">
        <title>The genomes of 5 underutilized Papilionoideae crops provide insights into root nodulation and disease resistanc.</title>
        <authorList>
            <person name="Jiang F."/>
        </authorList>
    </citation>
    <scope>NUCLEOTIDE SEQUENCE [LARGE SCALE GENOMIC DNA]</scope>
    <source>
        <strain evidence="1">LVBAO_FW01</strain>
        <tissue evidence="1">Leaves</tissue>
    </source>
</reference>
<dbReference type="Proteomes" id="UP001367508">
    <property type="component" value="Unassembled WGS sequence"/>
</dbReference>
<organism evidence="1 2">
    <name type="scientific">Canavalia gladiata</name>
    <name type="common">Sword bean</name>
    <name type="synonym">Dolichos gladiatus</name>
    <dbReference type="NCBI Taxonomy" id="3824"/>
    <lineage>
        <taxon>Eukaryota</taxon>
        <taxon>Viridiplantae</taxon>
        <taxon>Streptophyta</taxon>
        <taxon>Embryophyta</taxon>
        <taxon>Tracheophyta</taxon>
        <taxon>Spermatophyta</taxon>
        <taxon>Magnoliopsida</taxon>
        <taxon>eudicotyledons</taxon>
        <taxon>Gunneridae</taxon>
        <taxon>Pentapetalae</taxon>
        <taxon>rosids</taxon>
        <taxon>fabids</taxon>
        <taxon>Fabales</taxon>
        <taxon>Fabaceae</taxon>
        <taxon>Papilionoideae</taxon>
        <taxon>50 kb inversion clade</taxon>
        <taxon>NPAAA clade</taxon>
        <taxon>indigoferoid/millettioid clade</taxon>
        <taxon>Phaseoleae</taxon>
        <taxon>Canavalia</taxon>
    </lineage>
</organism>
<comment type="caution">
    <text evidence="1">The sequence shown here is derived from an EMBL/GenBank/DDBJ whole genome shotgun (WGS) entry which is preliminary data.</text>
</comment>
<evidence type="ECO:0000313" key="1">
    <source>
        <dbReference type="EMBL" id="KAK7360486.1"/>
    </source>
</evidence>
<evidence type="ECO:0000313" key="2">
    <source>
        <dbReference type="Proteomes" id="UP001367508"/>
    </source>
</evidence>
<sequence>MALDEIGREGERERVIEVYFECREEQEQRLAQLLFSLRTELSLRPIFVWPSLGFGKLPLVVGLSPLRSPARAPPQWIKPISIVSDSYERGDLIRRMPNAHDPTVLVDDRGYHLL</sequence>
<proteinExistence type="predicted"/>
<keyword evidence="2" id="KW-1185">Reference proteome</keyword>
<accession>A0AAN9R662</accession>
<dbReference type="EMBL" id="JAYMYQ010000001">
    <property type="protein sequence ID" value="KAK7360486.1"/>
    <property type="molecule type" value="Genomic_DNA"/>
</dbReference>
<gene>
    <name evidence="1" type="ORF">VNO77_02482</name>
</gene>
<dbReference type="AlphaFoldDB" id="A0AAN9R662"/>
<name>A0AAN9R662_CANGL</name>